<accession>A0A919YQX7</accession>
<evidence type="ECO:0000256" key="5">
    <source>
        <dbReference type="ARBA" id="ARBA00022989"/>
    </source>
</evidence>
<dbReference type="PROSITE" id="PS50928">
    <property type="entry name" value="ABC_TM1"/>
    <property type="match status" value="1"/>
</dbReference>
<dbReference type="InterPro" id="IPR051393">
    <property type="entry name" value="ABC_transporter_permease"/>
</dbReference>
<dbReference type="InterPro" id="IPR035906">
    <property type="entry name" value="MetI-like_sf"/>
</dbReference>
<evidence type="ECO:0000256" key="4">
    <source>
        <dbReference type="ARBA" id="ARBA00022692"/>
    </source>
</evidence>
<comment type="subcellular location">
    <subcellularLocation>
        <location evidence="1 7">Cell membrane</location>
        <topology evidence="1 7">Multi-pass membrane protein</topology>
    </subcellularLocation>
</comment>
<dbReference type="Pfam" id="PF00528">
    <property type="entry name" value="BPD_transp_1"/>
    <property type="match status" value="1"/>
</dbReference>
<evidence type="ECO:0000256" key="1">
    <source>
        <dbReference type="ARBA" id="ARBA00004651"/>
    </source>
</evidence>
<dbReference type="AlphaFoldDB" id="A0A919YQX7"/>
<evidence type="ECO:0000313" key="9">
    <source>
        <dbReference type="EMBL" id="GIP16579.1"/>
    </source>
</evidence>
<feature type="transmembrane region" description="Helical" evidence="7">
    <location>
        <begin position="37"/>
        <end position="55"/>
    </location>
</feature>
<comment type="similarity">
    <text evidence="7">Belongs to the binding-protein-dependent transport system permease family.</text>
</comment>
<feature type="transmembrane region" description="Helical" evidence="7">
    <location>
        <begin position="180"/>
        <end position="204"/>
    </location>
</feature>
<evidence type="ECO:0000256" key="3">
    <source>
        <dbReference type="ARBA" id="ARBA00022475"/>
    </source>
</evidence>
<dbReference type="Gene3D" id="1.10.3720.10">
    <property type="entry name" value="MetI-like"/>
    <property type="match status" value="1"/>
</dbReference>
<dbReference type="GO" id="GO:0055085">
    <property type="term" value="P:transmembrane transport"/>
    <property type="evidence" value="ECO:0007669"/>
    <property type="project" value="InterPro"/>
</dbReference>
<protein>
    <submittedName>
        <fullName evidence="9">Glycerol-3-phosphate ABC transporter permease</fullName>
    </submittedName>
</protein>
<feature type="domain" description="ABC transmembrane type-1" evidence="8">
    <location>
        <begin position="94"/>
        <end position="306"/>
    </location>
</feature>
<keyword evidence="5 7" id="KW-1133">Transmembrane helix</keyword>
<feature type="transmembrane region" description="Helical" evidence="7">
    <location>
        <begin position="288"/>
        <end position="309"/>
    </location>
</feature>
<name>A0A919YQX7_9BACL</name>
<keyword evidence="6 7" id="KW-0472">Membrane</keyword>
<proteinExistence type="inferred from homology"/>
<evidence type="ECO:0000256" key="6">
    <source>
        <dbReference type="ARBA" id="ARBA00023136"/>
    </source>
</evidence>
<dbReference type="InterPro" id="IPR000515">
    <property type="entry name" value="MetI-like"/>
</dbReference>
<dbReference type="GO" id="GO:0005886">
    <property type="term" value="C:plasma membrane"/>
    <property type="evidence" value="ECO:0007669"/>
    <property type="project" value="UniProtKB-SubCell"/>
</dbReference>
<evidence type="ECO:0000256" key="7">
    <source>
        <dbReference type="RuleBase" id="RU363032"/>
    </source>
</evidence>
<dbReference type="SUPFAM" id="SSF160964">
    <property type="entry name" value="MalF N-terminal region-like"/>
    <property type="match status" value="1"/>
</dbReference>
<dbReference type="CDD" id="cd06261">
    <property type="entry name" value="TM_PBP2"/>
    <property type="match status" value="1"/>
</dbReference>
<feature type="transmembrane region" description="Helical" evidence="7">
    <location>
        <begin position="131"/>
        <end position="152"/>
    </location>
</feature>
<reference evidence="9" key="1">
    <citation type="submission" date="2021-03" db="EMBL/GenBank/DDBJ databases">
        <title>Antimicrobial resistance genes in bacteria isolated from Japanese honey, and their potential for conferring macrolide and lincosamide resistance in the American foulbrood pathogen Paenibacillus larvae.</title>
        <authorList>
            <person name="Okamoto M."/>
            <person name="Kumagai M."/>
            <person name="Kanamori H."/>
            <person name="Takamatsu D."/>
        </authorList>
    </citation>
    <scope>NUCLEOTIDE SEQUENCE</scope>
    <source>
        <strain evidence="9">J40TS1</strain>
    </source>
</reference>
<keyword evidence="4 7" id="KW-0812">Transmembrane</keyword>
<feature type="transmembrane region" description="Helical" evidence="7">
    <location>
        <begin position="225"/>
        <end position="247"/>
    </location>
</feature>
<sequence length="318" mass="36457">MSDMRMSNKTNTKQAASVRTPASVRNWRTALEKWKDFLFAFPALALLAVFLYYPLGNSFYISFTNWNMTRPDKKFVGIDNYTYLLGHEDFYQSLKITFTYTIMDVVLTLVIGLLLALMFNVSSRLYAFMRGIIFMPYYISMVIAAMVFIWIYNGKYGLLNRVVSLFGLDPVEWLINSQTVLPALVVVSVWKGVGFAMILFIAGLRSIPSDYYEAAAIDGANRWMLFRYITLPLLSPMTLFLVITTFISSMQVFQSIDIMTNGGPLQSTNAIVYWIYTMAFSQFRTGRASALIMIFFVIILLLTALQWLISRKKVHYEG</sequence>
<gene>
    <name evidence="9" type="ORF">J40TS1_22210</name>
</gene>
<dbReference type="PANTHER" id="PTHR30193:SF37">
    <property type="entry name" value="INNER MEMBRANE ABC TRANSPORTER PERMEASE PROTEIN YCJO"/>
    <property type="match status" value="1"/>
</dbReference>
<organism evidence="9 10">
    <name type="scientific">Paenibacillus montaniterrae</name>
    <dbReference type="NCBI Taxonomy" id="429341"/>
    <lineage>
        <taxon>Bacteria</taxon>
        <taxon>Bacillati</taxon>
        <taxon>Bacillota</taxon>
        <taxon>Bacilli</taxon>
        <taxon>Bacillales</taxon>
        <taxon>Paenibacillaceae</taxon>
        <taxon>Paenibacillus</taxon>
    </lineage>
</organism>
<evidence type="ECO:0000313" key="10">
    <source>
        <dbReference type="Proteomes" id="UP000683139"/>
    </source>
</evidence>
<comment type="caution">
    <text evidence="9">The sequence shown here is derived from an EMBL/GenBank/DDBJ whole genome shotgun (WGS) entry which is preliminary data.</text>
</comment>
<keyword evidence="2 7" id="KW-0813">Transport</keyword>
<dbReference type="Proteomes" id="UP000683139">
    <property type="component" value="Unassembled WGS sequence"/>
</dbReference>
<keyword evidence="3" id="KW-1003">Cell membrane</keyword>
<dbReference type="EMBL" id="BOSE01000003">
    <property type="protein sequence ID" value="GIP16579.1"/>
    <property type="molecule type" value="Genomic_DNA"/>
</dbReference>
<keyword evidence="10" id="KW-1185">Reference proteome</keyword>
<evidence type="ECO:0000259" key="8">
    <source>
        <dbReference type="PROSITE" id="PS50928"/>
    </source>
</evidence>
<evidence type="ECO:0000256" key="2">
    <source>
        <dbReference type="ARBA" id="ARBA00022448"/>
    </source>
</evidence>
<dbReference type="PANTHER" id="PTHR30193">
    <property type="entry name" value="ABC TRANSPORTER PERMEASE PROTEIN"/>
    <property type="match status" value="1"/>
</dbReference>
<dbReference type="SUPFAM" id="SSF161098">
    <property type="entry name" value="MetI-like"/>
    <property type="match status" value="1"/>
</dbReference>
<feature type="transmembrane region" description="Helical" evidence="7">
    <location>
        <begin position="98"/>
        <end position="119"/>
    </location>
</feature>